<gene>
    <name evidence="1" type="ORF">GCM10023235_12500</name>
</gene>
<proteinExistence type="predicted"/>
<protein>
    <submittedName>
        <fullName evidence="1">Uncharacterized protein</fullName>
    </submittedName>
</protein>
<evidence type="ECO:0000313" key="1">
    <source>
        <dbReference type="EMBL" id="GAA4838743.1"/>
    </source>
</evidence>
<sequence length="77" mass="8436">MAQNRRKLGGELHDEALEFVGSSQRLGDPQLDEWTAADGPCRQPRFIEKVVPTHALVSQLVMFKPLLVNPGTGRAPG</sequence>
<organism evidence="1 2">
    <name type="scientific">Kitasatospora terrestris</name>
    <dbReference type="NCBI Taxonomy" id="258051"/>
    <lineage>
        <taxon>Bacteria</taxon>
        <taxon>Bacillati</taxon>
        <taxon>Actinomycetota</taxon>
        <taxon>Actinomycetes</taxon>
        <taxon>Kitasatosporales</taxon>
        <taxon>Streptomycetaceae</taxon>
        <taxon>Kitasatospora</taxon>
    </lineage>
</organism>
<comment type="caution">
    <text evidence="1">The sequence shown here is derived from an EMBL/GenBank/DDBJ whole genome shotgun (WGS) entry which is preliminary data.</text>
</comment>
<evidence type="ECO:0000313" key="2">
    <source>
        <dbReference type="Proteomes" id="UP001501752"/>
    </source>
</evidence>
<dbReference type="Proteomes" id="UP001501752">
    <property type="component" value="Unassembled WGS sequence"/>
</dbReference>
<reference evidence="2" key="1">
    <citation type="journal article" date="2019" name="Int. J. Syst. Evol. Microbiol.">
        <title>The Global Catalogue of Microorganisms (GCM) 10K type strain sequencing project: providing services to taxonomists for standard genome sequencing and annotation.</title>
        <authorList>
            <consortium name="The Broad Institute Genomics Platform"/>
            <consortium name="The Broad Institute Genome Sequencing Center for Infectious Disease"/>
            <person name="Wu L."/>
            <person name="Ma J."/>
        </authorList>
    </citation>
    <scope>NUCLEOTIDE SEQUENCE [LARGE SCALE GENOMIC DNA]</scope>
    <source>
        <strain evidence="2">JCM 13006</strain>
    </source>
</reference>
<keyword evidence="2" id="KW-1185">Reference proteome</keyword>
<accession>A0ABP9DFW1</accession>
<name>A0ABP9DFW1_9ACTN</name>
<dbReference type="EMBL" id="BAABIS010000001">
    <property type="protein sequence ID" value="GAA4838743.1"/>
    <property type="molecule type" value="Genomic_DNA"/>
</dbReference>